<feature type="region of interest" description="Disordered" evidence="4">
    <location>
        <begin position="143"/>
        <end position="202"/>
    </location>
</feature>
<keyword evidence="6" id="KW-0261">Viral envelope protein</keyword>
<comment type="similarity">
    <text evidence="1">Belongs to the acetyltransferase family.</text>
</comment>
<organism evidence="6 7">
    <name type="scientific">Phaeomoniella chlamydospora</name>
    <name type="common">Phaeoacremonium chlamydosporum</name>
    <dbReference type="NCBI Taxonomy" id="158046"/>
    <lineage>
        <taxon>Eukaryota</taxon>
        <taxon>Fungi</taxon>
        <taxon>Dikarya</taxon>
        <taxon>Ascomycota</taxon>
        <taxon>Pezizomycotina</taxon>
        <taxon>Eurotiomycetes</taxon>
        <taxon>Chaetothyriomycetidae</taxon>
        <taxon>Phaeomoniellales</taxon>
        <taxon>Phaeomoniellaceae</taxon>
        <taxon>Phaeomoniella</taxon>
    </lineage>
</organism>
<dbReference type="GO" id="GO:0055088">
    <property type="term" value="P:lipid homeostasis"/>
    <property type="evidence" value="ECO:0007669"/>
    <property type="project" value="InterPro"/>
</dbReference>
<dbReference type="InterPro" id="IPR018767">
    <property type="entry name" value="Brl1/Brr6_dom"/>
</dbReference>
<dbReference type="OrthoDB" id="5961at2759"/>
<dbReference type="GO" id="GO:0008080">
    <property type="term" value="F:N-acetyltransferase activity"/>
    <property type="evidence" value="ECO:0007669"/>
    <property type="project" value="UniProtKB-ARBA"/>
</dbReference>
<dbReference type="InterPro" id="IPR016181">
    <property type="entry name" value="Acyl_CoA_acyltransferase"/>
</dbReference>
<evidence type="ECO:0000259" key="5">
    <source>
        <dbReference type="PROSITE" id="PS51186"/>
    </source>
</evidence>
<protein>
    <submittedName>
        <fullName evidence="6">Putative nuclear envelope protein brr6</fullName>
    </submittedName>
</protein>
<evidence type="ECO:0000256" key="1">
    <source>
        <dbReference type="ARBA" id="ARBA00008694"/>
    </source>
</evidence>
<evidence type="ECO:0000256" key="2">
    <source>
        <dbReference type="ARBA" id="ARBA00022679"/>
    </source>
</evidence>
<dbReference type="PANTHER" id="PTHR10545:SF29">
    <property type="entry name" value="GH14572P-RELATED"/>
    <property type="match status" value="1"/>
</dbReference>
<dbReference type="PROSITE" id="PS51186">
    <property type="entry name" value="GNAT"/>
    <property type="match status" value="1"/>
</dbReference>
<dbReference type="Proteomes" id="UP000053317">
    <property type="component" value="Unassembled WGS sequence"/>
</dbReference>
<dbReference type="PANTHER" id="PTHR10545">
    <property type="entry name" value="DIAMINE N-ACETYLTRANSFERASE"/>
    <property type="match status" value="1"/>
</dbReference>
<dbReference type="InterPro" id="IPR000182">
    <property type="entry name" value="GNAT_dom"/>
</dbReference>
<keyword evidence="3" id="KW-0012">Acyltransferase</keyword>
<keyword evidence="6" id="KW-0946">Virion</keyword>
<reference evidence="6 7" key="1">
    <citation type="submission" date="2015-05" db="EMBL/GenBank/DDBJ databases">
        <title>Distinctive expansion of gene families associated with plant cell wall degradation and secondary metabolism in the genomes of grapevine trunk pathogens.</title>
        <authorList>
            <person name="Lawrence D.P."/>
            <person name="Travadon R."/>
            <person name="Rolshausen P.E."/>
            <person name="Baumgartner K."/>
        </authorList>
    </citation>
    <scope>NUCLEOTIDE SEQUENCE [LARGE SCALE GENOMIC DNA]</scope>
    <source>
        <strain evidence="6">UCRPC4</strain>
    </source>
</reference>
<dbReference type="CDD" id="cd04301">
    <property type="entry name" value="NAT_SF"/>
    <property type="match status" value="1"/>
</dbReference>
<keyword evidence="2" id="KW-0808">Transferase</keyword>
<proteinExistence type="inferred from homology"/>
<evidence type="ECO:0000256" key="3">
    <source>
        <dbReference type="ARBA" id="ARBA00023315"/>
    </source>
</evidence>
<dbReference type="FunFam" id="3.40.630.30:FF:000064">
    <property type="entry name" value="GNAT family acetyltransferase"/>
    <property type="match status" value="1"/>
</dbReference>
<evidence type="ECO:0000313" key="7">
    <source>
        <dbReference type="Proteomes" id="UP000053317"/>
    </source>
</evidence>
<feature type="compositionally biased region" description="Basic and acidic residues" evidence="4">
    <location>
        <begin position="145"/>
        <end position="157"/>
    </location>
</feature>
<feature type="region of interest" description="Disordered" evidence="4">
    <location>
        <begin position="1"/>
        <end position="124"/>
    </location>
</feature>
<feature type="compositionally biased region" description="Basic and acidic residues" evidence="4">
    <location>
        <begin position="29"/>
        <end position="38"/>
    </location>
</feature>
<dbReference type="Gene3D" id="3.40.630.30">
    <property type="match status" value="1"/>
</dbReference>
<dbReference type="InterPro" id="IPR051016">
    <property type="entry name" value="Diverse_Substrate_AcTransf"/>
</dbReference>
<dbReference type="AlphaFoldDB" id="A0A0G2E9V7"/>
<evidence type="ECO:0000256" key="4">
    <source>
        <dbReference type="SAM" id="MobiDB-lite"/>
    </source>
</evidence>
<name>A0A0G2E9V7_PHACM</name>
<reference evidence="6 7" key="2">
    <citation type="submission" date="2015-05" db="EMBL/GenBank/DDBJ databases">
        <authorList>
            <person name="Morales-Cruz A."/>
            <person name="Amrine K.C."/>
            <person name="Cantu D."/>
        </authorList>
    </citation>
    <scope>NUCLEOTIDE SEQUENCE [LARGE SCALE GENOMIC DNA]</scope>
    <source>
        <strain evidence="6">UCRPC4</strain>
    </source>
</reference>
<feature type="domain" description="N-acetyltransferase" evidence="5">
    <location>
        <begin position="304"/>
        <end position="465"/>
    </location>
</feature>
<evidence type="ECO:0000313" key="6">
    <source>
        <dbReference type="EMBL" id="KKY19782.1"/>
    </source>
</evidence>
<dbReference type="Pfam" id="PF00583">
    <property type="entry name" value="Acetyltransf_1"/>
    <property type="match status" value="1"/>
</dbReference>
<feature type="compositionally biased region" description="Polar residues" evidence="4">
    <location>
        <begin position="50"/>
        <end position="70"/>
    </location>
</feature>
<comment type="caution">
    <text evidence="6">The sequence shown here is derived from an EMBL/GenBank/DDBJ whole genome shotgun (WGS) entry which is preliminary data.</text>
</comment>
<dbReference type="EMBL" id="LCWF01000105">
    <property type="protein sequence ID" value="KKY19782.1"/>
    <property type="molecule type" value="Genomic_DNA"/>
</dbReference>
<dbReference type="Pfam" id="PF10104">
    <property type="entry name" value="Brr6_like_C_C"/>
    <property type="match status" value="1"/>
</dbReference>
<dbReference type="SUPFAM" id="SSF55729">
    <property type="entry name" value="Acyl-CoA N-acyltransferases (Nat)"/>
    <property type="match status" value="1"/>
</dbReference>
<gene>
    <name evidence="6" type="ORF">UCRPC4_g04389</name>
</gene>
<dbReference type="GO" id="GO:0031965">
    <property type="term" value="C:nuclear membrane"/>
    <property type="evidence" value="ECO:0007669"/>
    <property type="project" value="InterPro"/>
</dbReference>
<feature type="compositionally biased region" description="Polar residues" evidence="4">
    <location>
        <begin position="92"/>
        <end position="101"/>
    </location>
</feature>
<dbReference type="SMART" id="SM01042">
    <property type="entry name" value="Brr6_like_C_C"/>
    <property type="match status" value="1"/>
</dbReference>
<accession>A0A0G2E9V7</accession>
<sequence>MTRRGLESPMDFQWQSHAPADATSPFHKLAMDHNQNEKKRTHSVFDSPLKPTTSQPAFSFAQPATSSAQSPFRAPSFTTPRKPAVEIDFSSGPENQSSPEQADNEDTPESVRATPFQFSSNENKGKRNSLFGFYGRFAPSAGRGEITKTKRNDALERRVHKRRRRGEKFDRQLLISRRNSDDYTEDEASPTEEKEPSHLPPPQGVGFMAAMFTFIERYPNAPALLAKYLQLAFNAAILLGCLYAIGSFWLAIQSDVNKASEDAAQETLAEMAACAKNFVDNRCGADNRLPALESVCSNWELYVPEILTMIRELAIYEKALDSVEATEASLLATLTFPSNPNSGYAKTLLVITPPSTQPESEGSVAGMALYFHNYSTWTSAPGIYLEDLFVRPAFRGKGYGTALLSQLAKEVLKIKGRRLDWSVLKWNTPSIKFYEGEQVGANAMSEWMGMRVEGEGLQKLAEKFD</sequence>
<keyword evidence="7" id="KW-1185">Reference proteome</keyword>